<dbReference type="InterPro" id="IPR020557">
    <property type="entry name" value="Fumarate_lyase_CS"/>
</dbReference>
<gene>
    <name evidence="2" type="ORF">C9I99_01055</name>
</gene>
<dbReference type="Proteomes" id="UP000241222">
    <property type="component" value="Unassembled WGS sequence"/>
</dbReference>
<dbReference type="PRINTS" id="PR00149">
    <property type="entry name" value="FUMRATELYASE"/>
</dbReference>
<keyword evidence="2" id="KW-0456">Lyase</keyword>
<dbReference type="InterPro" id="IPR019468">
    <property type="entry name" value="AdenyloSucc_lyase_C"/>
</dbReference>
<reference evidence="2 3" key="1">
    <citation type="submission" date="2018-03" db="EMBL/GenBank/DDBJ databases">
        <title>Whole genome sequencing of Histamine producing bacteria.</title>
        <authorList>
            <person name="Butler K."/>
        </authorList>
    </citation>
    <scope>NUCLEOTIDE SEQUENCE [LARGE SCALE GENOMIC DNA]</scope>
    <source>
        <strain evidence="2 3">JCM 13586</strain>
    </source>
</reference>
<accession>A0A2T3J594</accession>
<feature type="domain" description="Adenylosuccinate lyase C-terminal" evidence="1">
    <location>
        <begin position="366"/>
        <end position="444"/>
    </location>
</feature>
<dbReference type="SMART" id="SM00998">
    <property type="entry name" value="ADSL_C"/>
    <property type="match status" value="1"/>
</dbReference>
<dbReference type="InterPro" id="IPR024083">
    <property type="entry name" value="Fumarase/histidase_N"/>
</dbReference>
<proteinExistence type="predicted"/>
<dbReference type="RefSeq" id="WP_107347810.1">
    <property type="nucleotide sequence ID" value="NZ_PYMH01000001.1"/>
</dbReference>
<evidence type="ECO:0000313" key="2">
    <source>
        <dbReference type="EMBL" id="PSU36454.1"/>
    </source>
</evidence>
<dbReference type="Pfam" id="PF00206">
    <property type="entry name" value="Lyase_1"/>
    <property type="match status" value="1"/>
</dbReference>
<organism evidence="2 3">
    <name type="scientific">Photobacterium lutimaris</name>
    <dbReference type="NCBI Taxonomy" id="388278"/>
    <lineage>
        <taxon>Bacteria</taxon>
        <taxon>Pseudomonadati</taxon>
        <taxon>Pseudomonadota</taxon>
        <taxon>Gammaproteobacteria</taxon>
        <taxon>Vibrionales</taxon>
        <taxon>Vibrionaceae</taxon>
        <taxon>Photobacterium</taxon>
    </lineage>
</organism>
<dbReference type="Gene3D" id="1.10.275.10">
    <property type="entry name" value="Fumarase/aspartase (N-terminal domain)"/>
    <property type="match status" value="1"/>
</dbReference>
<evidence type="ECO:0000259" key="1">
    <source>
        <dbReference type="SMART" id="SM00998"/>
    </source>
</evidence>
<dbReference type="Gene3D" id="1.10.40.30">
    <property type="entry name" value="Fumarase/aspartase (C-terminal domain)"/>
    <property type="match status" value="1"/>
</dbReference>
<dbReference type="Pfam" id="PF10397">
    <property type="entry name" value="ADSL_C"/>
    <property type="match status" value="1"/>
</dbReference>
<sequence>MPGSNVSVFDSTLYSPLFTQHEMKGIWSDDNLIQSWLTFEITIARVQAIQGLIPQQAVVSIEAVCNASNIDWPRLAQDTQTVGMAIKPLVDQLTEQGDDHVKKYLHWGCTTQDLLDTSLAMRVKQTLDLVRTQLVSLGNQLEKMAIAHKHTVMVARTNSMDALPTTWGLQVSSYLQEITRHIVRLDNLYPRATTGMYGGAVGNLSSIGPQGLAVRKGLFAELGLTEPKGLGNASLDNIAELIQFFALVHGTLCRIANDTETMGRAPMAEVREGESGGGSSTMPHKANPRAANMIQTLSRMGWMYASSAPNLMDQHDVRSASMRVLNWSLVPESSLAVSTALERAQRLVANLVVNKPRMRDNFEASRNFIMSEAVMMKVADKVGRGEGYSKVKAAIANAHDTGSLADVLKLDGEVSAILSPDEIDDACNPQLYLGCNDALIDETVAQYRQLLS</sequence>
<dbReference type="EMBL" id="PYMH01000001">
    <property type="protein sequence ID" value="PSU36454.1"/>
    <property type="molecule type" value="Genomic_DNA"/>
</dbReference>
<comment type="caution">
    <text evidence="2">The sequence shown here is derived from an EMBL/GenBank/DDBJ whole genome shotgun (WGS) entry which is preliminary data.</text>
</comment>
<dbReference type="AlphaFoldDB" id="A0A2T3J594"/>
<keyword evidence="3" id="KW-1185">Reference proteome</keyword>
<dbReference type="InterPro" id="IPR022761">
    <property type="entry name" value="Fumarate_lyase_N"/>
</dbReference>
<dbReference type="PRINTS" id="PR00145">
    <property type="entry name" value="ARGSUCLYASE"/>
</dbReference>
<dbReference type="InterPro" id="IPR000362">
    <property type="entry name" value="Fumarate_lyase_fam"/>
</dbReference>
<dbReference type="InterPro" id="IPR008948">
    <property type="entry name" value="L-Aspartase-like"/>
</dbReference>
<dbReference type="PANTHER" id="PTHR43172">
    <property type="entry name" value="ADENYLOSUCCINATE LYASE"/>
    <property type="match status" value="1"/>
</dbReference>
<dbReference type="SUPFAM" id="SSF48557">
    <property type="entry name" value="L-aspartase-like"/>
    <property type="match status" value="1"/>
</dbReference>
<evidence type="ECO:0000313" key="3">
    <source>
        <dbReference type="Proteomes" id="UP000241222"/>
    </source>
</evidence>
<dbReference type="OrthoDB" id="9768878at2"/>
<dbReference type="CDD" id="cd01597">
    <property type="entry name" value="pCLME"/>
    <property type="match status" value="1"/>
</dbReference>
<name>A0A2T3J594_9GAMM</name>
<protein>
    <submittedName>
        <fullName evidence="2">Adenylosuccinate lyase family protein</fullName>
    </submittedName>
</protein>
<dbReference type="PROSITE" id="PS00163">
    <property type="entry name" value="FUMARATE_LYASES"/>
    <property type="match status" value="1"/>
</dbReference>
<dbReference type="Gene3D" id="1.20.200.10">
    <property type="entry name" value="Fumarase/aspartase (Central domain)"/>
    <property type="match status" value="1"/>
</dbReference>
<dbReference type="GO" id="GO:0016829">
    <property type="term" value="F:lyase activity"/>
    <property type="evidence" value="ECO:0007669"/>
    <property type="project" value="UniProtKB-KW"/>
</dbReference>